<evidence type="ECO:0000313" key="1">
    <source>
        <dbReference type="EMBL" id="RMI86544.1"/>
    </source>
</evidence>
<keyword evidence="2" id="KW-1185">Reference proteome</keyword>
<reference evidence="1 2" key="1">
    <citation type="submission" date="2018-10" db="EMBL/GenBank/DDBJ databases">
        <title>Staphylococcus pseudoxylosus sp. nov., isolated from bovine mastitis.</title>
        <authorList>
            <person name="Macfadyen A.C."/>
            <person name="Leroy S."/>
            <person name="Harrison E.M."/>
            <person name="Parkhill J."/>
            <person name="Holmes M.A."/>
            <person name="Paterson G.K."/>
        </authorList>
    </citation>
    <scope>NUCLEOTIDE SEQUENCE [LARGE SCALE GENOMIC DNA]</scope>
    <source>
        <strain evidence="1 2">S04009</strain>
    </source>
</reference>
<dbReference type="RefSeq" id="WP_142927605.1">
    <property type="nucleotide sequence ID" value="NZ_CP149857.1"/>
</dbReference>
<gene>
    <name evidence="1" type="ORF">D9V42_01745</name>
</gene>
<dbReference type="EMBL" id="RCVN01000001">
    <property type="protein sequence ID" value="RMI86544.1"/>
    <property type="molecule type" value="Genomic_DNA"/>
</dbReference>
<sequence>MPETPANPITSSNHEAQAASKGFKYFTTVNGSTAASDFATKSVGYAAAGGLGYLATGGAGAIVAGTVGGHLSAGLSGIKTVYITDKQYINKAGQIEHHATLYKNKSKTKKAGTAKWITSTTYPNGNKEAGHK</sequence>
<name>A0AAQ0MKV6_9STAP</name>
<dbReference type="AlphaFoldDB" id="A0AAQ0MKV6"/>
<proteinExistence type="predicted"/>
<dbReference type="Proteomes" id="UP000269505">
    <property type="component" value="Unassembled WGS sequence"/>
</dbReference>
<protein>
    <submittedName>
        <fullName evidence="1">Uncharacterized protein</fullName>
    </submittedName>
</protein>
<organism evidence="1 2">
    <name type="scientific">Staphylococcus pseudoxylosus</name>
    <dbReference type="NCBI Taxonomy" id="2282419"/>
    <lineage>
        <taxon>Bacteria</taxon>
        <taxon>Bacillati</taxon>
        <taxon>Bacillota</taxon>
        <taxon>Bacilli</taxon>
        <taxon>Bacillales</taxon>
        <taxon>Staphylococcaceae</taxon>
        <taxon>Staphylococcus</taxon>
    </lineage>
</organism>
<comment type="caution">
    <text evidence="1">The sequence shown here is derived from an EMBL/GenBank/DDBJ whole genome shotgun (WGS) entry which is preliminary data.</text>
</comment>
<accession>A0AAQ0MKV6</accession>
<evidence type="ECO:0000313" key="2">
    <source>
        <dbReference type="Proteomes" id="UP000269505"/>
    </source>
</evidence>